<accession>A0ABP6ZD90</accession>
<proteinExistence type="predicted"/>
<dbReference type="EMBL" id="BAABDQ010000041">
    <property type="protein sequence ID" value="GAA3605918.1"/>
    <property type="molecule type" value="Genomic_DNA"/>
</dbReference>
<dbReference type="RefSeq" id="WP_345574528.1">
    <property type="nucleotide sequence ID" value="NZ_BAABDQ010000041.1"/>
</dbReference>
<name>A0ABP6ZD90_9ACTN</name>
<protein>
    <submittedName>
        <fullName evidence="2">Uncharacterized protein</fullName>
    </submittedName>
</protein>
<sequence length="428" mass="47228">MAQDQGKPTLVTRMAAAFRGEARADELEAYRRAGGLVYTQLERAEELRGRLAQEGVDLWYSPRSGAGQLLCTWSAFVLQSIGEHLLDADYAADPSTVGYVPEVTYRQVAACFAQVEGWVSRARQAESNPGYQVERELELPAGLPAWAEATPCPLPHLRGMLAAARAVREHAEVALGVFEQTVAHPDRHQPDLRRLRQLMAEAATAADYGEGLLDADPGPRMHEEVEERLQRALESYYHLGQLIAMPQLIAGYRGRTTRPAPPPASQPAPRSVPPSASRTAPPPVPPAPPPPPDRRRPFDPWCLTGRPQRAVLQANLRAQQAIKELWRSDPDPAATLRIQMEIDAAFRASAITYATDAQGRQLGSYNRCPWGAIYVARRAVVIGGRVMEALQQFTYEVSAEDLPRTGRFTREIVVSNFSHTSKIVYTTS</sequence>
<keyword evidence="3" id="KW-1185">Reference proteome</keyword>
<comment type="caution">
    <text evidence="2">The sequence shown here is derived from an EMBL/GenBank/DDBJ whole genome shotgun (WGS) entry which is preliminary data.</text>
</comment>
<feature type="compositionally biased region" description="Pro residues" evidence="1">
    <location>
        <begin position="259"/>
        <end position="272"/>
    </location>
</feature>
<organism evidence="2 3">
    <name type="scientific">Nonomuraea rosea</name>
    <dbReference type="NCBI Taxonomy" id="638574"/>
    <lineage>
        <taxon>Bacteria</taxon>
        <taxon>Bacillati</taxon>
        <taxon>Actinomycetota</taxon>
        <taxon>Actinomycetes</taxon>
        <taxon>Streptosporangiales</taxon>
        <taxon>Streptosporangiaceae</taxon>
        <taxon>Nonomuraea</taxon>
    </lineage>
</organism>
<evidence type="ECO:0000313" key="3">
    <source>
        <dbReference type="Proteomes" id="UP001500630"/>
    </source>
</evidence>
<dbReference type="Proteomes" id="UP001500630">
    <property type="component" value="Unassembled WGS sequence"/>
</dbReference>
<feature type="compositionally biased region" description="Pro residues" evidence="1">
    <location>
        <begin position="280"/>
        <end position="291"/>
    </location>
</feature>
<reference evidence="3" key="1">
    <citation type="journal article" date="2019" name="Int. J. Syst. Evol. Microbiol.">
        <title>The Global Catalogue of Microorganisms (GCM) 10K type strain sequencing project: providing services to taxonomists for standard genome sequencing and annotation.</title>
        <authorList>
            <consortium name="The Broad Institute Genomics Platform"/>
            <consortium name="The Broad Institute Genome Sequencing Center for Infectious Disease"/>
            <person name="Wu L."/>
            <person name="Ma J."/>
        </authorList>
    </citation>
    <scope>NUCLEOTIDE SEQUENCE [LARGE SCALE GENOMIC DNA]</scope>
    <source>
        <strain evidence="3">JCM 17326</strain>
    </source>
</reference>
<evidence type="ECO:0000313" key="2">
    <source>
        <dbReference type="EMBL" id="GAA3605918.1"/>
    </source>
</evidence>
<evidence type="ECO:0000256" key="1">
    <source>
        <dbReference type="SAM" id="MobiDB-lite"/>
    </source>
</evidence>
<feature type="region of interest" description="Disordered" evidence="1">
    <location>
        <begin position="253"/>
        <end position="301"/>
    </location>
</feature>
<gene>
    <name evidence="2" type="ORF">GCM10022419_108410</name>
</gene>